<protein>
    <recommendedName>
        <fullName evidence="8">ABC-type dipeptide transporter</fullName>
        <ecNumber evidence="8">7.4.2.9</ecNumber>
    </recommendedName>
</protein>
<feature type="region of interest" description="Disordered" evidence="10">
    <location>
        <begin position="672"/>
        <end position="694"/>
    </location>
</feature>
<dbReference type="GO" id="GO:0016887">
    <property type="term" value="F:ATP hydrolysis activity"/>
    <property type="evidence" value="ECO:0007669"/>
    <property type="project" value="InterPro"/>
</dbReference>
<keyword evidence="13" id="KW-1185">Reference proteome</keyword>
<comment type="similarity">
    <text evidence="2">Belongs to the ABC transporter superfamily.</text>
</comment>
<dbReference type="PATRIC" id="fig|930169.3.peg.1018"/>
<dbReference type="SMART" id="SM00382">
    <property type="entry name" value="AAA"/>
    <property type="match status" value="2"/>
</dbReference>
<dbReference type="NCBIfam" id="NF008453">
    <property type="entry name" value="PRK11308.1"/>
    <property type="match status" value="2"/>
</dbReference>
<dbReference type="RefSeq" id="WP_014993397.1">
    <property type="nucleotide sequence ID" value="NC_018691.1"/>
</dbReference>
<evidence type="ECO:0000259" key="11">
    <source>
        <dbReference type="PROSITE" id="PS50893"/>
    </source>
</evidence>
<keyword evidence="5" id="KW-0547">Nucleotide-binding</keyword>
<evidence type="ECO:0000256" key="10">
    <source>
        <dbReference type="SAM" id="MobiDB-lite"/>
    </source>
</evidence>
<keyword evidence="7" id="KW-0472">Membrane</keyword>
<dbReference type="Gene3D" id="3.40.50.300">
    <property type="entry name" value="P-loop containing nucleotide triphosphate hydrolases"/>
    <property type="match status" value="2"/>
</dbReference>
<dbReference type="Pfam" id="PF00005">
    <property type="entry name" value="ABC_tran"/>
    <property type="match status" value="2"/>
</dbReference>
<dbReference type="PANTHER" id="PTHR43297">
    <property type="entry name" value="OLIGOPEPTIDE TRANSPORT ATP-BINDING PROTEIN APPD"/>
    <property type="match status" value="1"/>
</dbReference>
<dbReference type="OrthoDB" id="9784450at2"/>
<keyword evidence="3" id="KW-0813">Transport</keyword>
<dbReference type="PROSITE" id="PS50893">
    <property type="entry name" value="ABC_TRANSPORTER_2"/>
    <property type="match status" value="2"/>
</dbReference>
<gene>
    <name evidence="12" type="ordered locus">B5T_01032</name>
</gene>
<dbReference type="NCBIfam" id="TIGR01727">
    <property type="entry name" value="oligo_HPY"/>
    <property type="match status" value="2"/>
</dbReference>
<evidence type="ECO:0000256" key="5">
    <source>
        <dbReference type="ARBA" id="ARBA00022741"/>
    </source>
</evidence>
<dbReference type="HOGENOM" id="CLU_000604_86_2_6"/>
<dbReference type="CDD" id="cd03257">
    <property type="entry name" value="ABC_NikE_OppD_transporters"/>
    <property type="match status" value="2"/>
</dbReference>
<dbReference type="InterPro" id="IPR003593">
    <property type="entry name" value="AAA+_ATPase"/>
</dbReference>
<feature type="domain" description="ABC transporter" evidence="11">
    <location>
        <begin position="7"/>
        <end position="258"/>
    </location>
</feature>
<dbReference type="eggNOG" id="COG4172">
    <property type="taxonomic scope" value="Bacteria"/>
</dbReference>
<dbReference type="EMBL" id="CP003466">
    <property type="protein sequence ID" value="AFT69316.1"/>
    <property type="molecule type" value="Genomic_DNA"/>
</dbReference>
<dbReference type="InterPro" id="IPR003439">
    <property type="entry name" value="ABC_transporter-like_ATP-bd"/>
</dbReference>
<dbReference type="KEGG" id="adi:B5T_01032"/>
<dbReference type="Pfam" id="PF08352">
    <property type="entry name" value="oligo_HPY"/>
    <property type="match status" value="2"/>
</dbReference>
<dbReference type="InterPro" id="IPR027417">
    <property type="entry name" value="P-loop_NTPase"/>
</dbReference>
<dbReference type="InterPro" id="IPR017871">
    <property type="entry name" value="ABC_transporter-like_CS"/>
</dbReference>
<evidence type="ECO:0000256" key="7">
    <source>
        <dbReference type="ARBA" id="ARBA00023136"/>
    </source>
</evidence>
<evidence type="ECO:0000256" key="2">
    <source>
        <dbReference type="ARBA" id="ARBA00005417"/>
    </source>
</evidence>
<dbReference type="STRING" id="930169.B5T_01032"/>
<feature type="domain" description="ABC transporter" evidence="11">
    <location>
        <begin position="351"/>
        <end position="597"/>
    </location>
</feature>
<reference evidence="12 13" key="1">
    <citation type="journal article" date="2012" name="J. Bacteriol.">
        <title>Complete genome sequence of Alcanivorax dieselolei type strain B5.</title>
        <authorList>
            <person name="Lai Q."/>
            <person name="Li W."/>
            <person name="Shao Z."/>
        </authorList>
    </citation>
    <scope>NUCLEOTIDE SEQUENCE [LARGE SCALE GENOMIC DNA]</scope>
    <source>
        <strain evidence="13">DSM 16502 / CGMCC 1.3690 / B-5</strain>
    </source>
</reference>
<dbReference type="NCBIfam" id="NF007739">
    <property type="entry name" value="PRK10419.1"/>
    <property type="match status" value="2"/>
</dbReference>
<comment type="catalytic activity">
    <reaction evidence="9">
        <text>a dipeptide(out) + ATP + H2O = a dipeptide(in) + ADP + phosphate + H(+)</text>
        <dbReference type="Rhea" id="RHEA:23120"/>
        <dbReference type="ChEBI" id="CHEBI:15377"/>
        <dbReference type="ChEBI" id="CHEBI:15378"/>
        <dbReference type="ChEBI" id="CHEBI:30616"/>
        <dbReference type="ChEBI" id="CHEBI:43474"/>
        <dbReference type="ChEBI" id="CHEBI:90799"/>
        <dbReference type="ChEBI" id="CHEBI:456216"/>
        <dbReference type="EC" id="7.4.2.9"/>
    </reaction>
</comment>
<dbReference type="FunFam" id="3.40.50.300:FF:000016">
    <property type="entry name" value="Oligopeptide ABC transporter ATP-binding component"/>
    <property type="match status" value="2"/>
</dbReference>
<dbReference type="EC" id="7.4.2.9" evidence="8"/>
<proteinExistence type="inferred from homology"/>
<dbReference type="Proteomes" id="UP000006286">
    <property type="component" value="Chromosome"/>
</dbReference>
<evidence type="ECO:0000256" key="8">
    <source>
        <dbReference type="ARBA" id="ARBA00038852"/>
    </source>
</evidence>
<evidence type="ECO:0000256" key="4">
    <source>
        <dbReference type="ARBA" id="ARBA00022475"/>
    </source>
</evidence>
<keyword evidence="6 12" id="KW-0067">ATP-binding</keyword>
<evidence type="ECO:0000256" key="6">
    <source>
        <dbReference type="ARBA" id="ARBA00022840"/>
    </source>
</evidence>
<dbReference type="PANTHER" id="PTHR43297:SF2">
    <property type="entry name" value="DIPEPTIDE TRANSPORT ATP-BINDING PROTEIN DPPD"/>
    <property type="match status" value="1"/>
</dbReference>
<dbReference type="InterPro" id="IPR013563">
    <property type="entry name" value="Oligopep_ABC_C"/>
</dbReference>
<name>K0CCP9_ALCDB</name>
<dbReference type="InterPro" id="IPR050388">
    <property type="entry name" value="ABC_Ni/Peptide_Import"/>
</dbReference>
<organism evidence="12 13">
    <name type="scientific">Alcanivorax dieselolei (strain DSM 16502 / CGMCC 1.3690 / MCCC 1A00001 / B-5)</name>
    <name type="common">Alloalcanivorax dieselolei</name>
    <dbReference type="NCBI Taxonomy" id="930169"/>
    <lineage>
        <taxon>Bacteria</taxon>
        <taxon>Pseudomonadati</taxon>
        <taxon>Pseudomonadota</taxon>
        <taxon>Gammaproteobacteria</taxon>
        <taxon>Oceanospirillales</taxon>
        <taxon>Alcanivoracaceae</taxon>
        <taxon>Alloalcanivorax</taxon>
    </lineage>
</organism>
<evidence type="ECO:0000256" key="1">
    <source>
        <dbReference type="ARBA" id="ARBA00004417"/>
    </source>
</evidence>
<dbReference type="GO" id="GO:0015833">
    <property type="term" value="P:peptide transport"/>
    <property type="evidence" value="ECO:0007669"/>
    <property type="project" value="InterPro"/>
</dbReference>
<dbReference type="GO" id="GO:0005886">
    <property type="term" value="C:plasma membrane"/>
    <property type="evidence" value="ECO:0007669"/>
    <property type="project" value="UniProtKB-SubCell"/>
</dbReference>
<keyword evidence="4" id="KW-1003">Cell membrane</keyword>
<evidence type="ECO:0000256" key="3">
    <source>
        <dbReference type="ARBA" id="ARBA00022448"/>
    </source>
</evidence>
<dbReference type="GO" id="GO:0005524">
    <property type="term" value="F:ATP binding"/>
    <property type="evidence" value="ECO:0007669"/>
    <property type="project" value="UniProtKB-KW"/>
</dbReference>
<evidence type="ECO:0000313" key="13">
    <source>
        <dbReference type="Proteomes" id="UP000006286"/>
    </source>
</evidence>
<sequence>MSTESLLEIRDLSVAIPTETSTLRAVRGVDLELRRGETLGIVGESGSGKSMTALALMNLLPPAARRSAACVNFAGTDLSTVSEKELAGQVRGRKIGMIFQEPMTSLNPVYSIGRQLTEAMTLHGEVSAAQARRRAIQLLEKVGLPDPASRLKQYPHELSGGQRQRVMIAMALMNEPELLIADEPTTALDVTIQAQILHLLRGLQTELGMSMILITHDLGVVSRAADRIAVMYAGDIVETGTTGEVLNDPRHPYTRRLLECVPGYREASARRLGSIPGVVPAMTGEIRGCAFAARCPRAVEKCFTDAPPTRPLGPARAYVCHDPEETRNRSLPGGHDAEQAPVTKPAKESVLNVTGVSRTFSVRRGMFGKRKSLRALDNISLEIRKGEVLALVGESGCGKSTLTRTILGLETPDSGTVTLAGRPVGALPPRQRARLIQPIFQDPYSSLNPRKTIGDIIGRPLQVNQLGAKAERRTRVRRMMELVGLPARVFNSFPDQLSGGQRQRVAIARALILDPEIVICDEPTSALDVSVQAQILNLLLDLRDELDLTYLFVTHDLSVVAHLADRVAVMYLGEIVECGDRDQVLTHPQHPYTRALLDSALSIAPELDVPEPRLTGDFPNPMNRPAGCPFHPRCPLADAQCRSRAPEVQWAADGTLVKCWKAGDAAAAFPQLTAGQTPENWPDPPIINKEESAP</sequence>
<evidence type="ECO:0000313" key="12">
    <source>
        <dbReference type="EMBL" id="AFT69316.1"/>
    </source>
</evidence>
<accession>K0CCP9</accession>
<dbReference type="AlphaFoldDB" id="K0CCP9"/>
<dbReference type="GO" id="GO:0055085">
    <property type="term" value="P:transmembrane transport"/>
    <property type="evidence" value="ECO:0007669"/>
    <property type="project" value="UniProtKB-ARBA"/>
</dbReference>
<evidence type="ECO:0000256" key="9">
    <source>
        <dbReference type="ARBA" id="ARBA00047356"/>
    </source>
</evidence>
<dbReference type="PROSITE" id="PS00211">
    <property type="entry name" value="ABC_TRANSPORTER_1"/>
    <property type="match status" value="2"/>
</dbReference>
<dbReference type="SUPFAM" id="SSF52540">
    <property type="entry name" value="P-loop containing nucleoside triphosphate hydrolases"/>
    <property type="match status" value="2"/>
</dbReference>
<comment type="subcellular location">
    <subcellularLocation>
        <location evidence="1">Cell inner membrane</location>
        <topology evidence="1">Peripheral membrane protein</topology>
    </subcellularLocation>
</comment>